<dbReference type="Proteomes" id="UP000036334">
    <property type="component" value="Unassembled WGS sequence"/>
</dbReference>
<proteinExistence type="predicted"/>
<organism evidence="1 2">
    <name type="scientific">Mycobacterium haemophilum</name>
    <dbReference type="NCBI Taxonomy" id="29311"/>
    <lineage>
        <taxon>Bacteria</taxon>
        <taxon>Bacillati</taxon>
        <taxon>Actinomycetota</taxon>
        <taxon>Actinomycetes</taxon>
        <taxon>Mycobacteriales</taxon>
        <taxon>Mycobacteriaceae</taxon>
        <taxon>Mycobacterium</taxon>
    </lineage>
</organism>
<evidence type="ECO:0000313" key="2">
    <source>
        <dbReference type="Proteomes" id="UP000036334"/>
    </source>
</evidence>
<comment type="caution">
    <text evidence="1">The sequence shown here is derived from an EMBL/GenBank/DDBJ whole genome shotgun (WGS) entry which is preliminary data.</text>
</comment>
<name>A0A0I9TQ88_9MYCO</name>
<dbReference type="EMBL" id="LDPR01000009">
    <property type="protein sequence ID" value="KLO36300.1"/>
    <property type="molecule type" value="Genomic_DNA"/>
</dbReference>
<evidence type="ECO:0000313" key="1">
    <source>
        <dbReference type="EMBL" id="KLO36300.1"/>
    </source>
</evidence>
<dbReference type="AlphaFoldDB" id="A0A0I9TQ88"/>
<keyword evidence="2" id="KW-1185">Reference proteome</keyword>
<gene>
    <name evidence="1" type="ORF">ABH38_12025</name>
</gene>
<reference evidence="1 2" key="1">
    <citation type="submission" date="2015-05" db="EMBL/GenBank/DDBJ databases">
        <title>Genome sequence of Mycobacterium haemophilum.</title>
        <authorList>
            <person name="Greninger A.L."/>
            <person name="Cunningham G."/>
            <person name="Miller S."/>
        </authorList>
    </citation>
    <scope>NUCLEOTIDE SEQUENCE [LARGE SCALE GENOMIC DNA]</scope>
    <source>
        <strain evidence="2">UC1</strain>
    </source>
</reference>
<accession>A0A0I9TQ88</accession>
<protein>
    <submittedName>
        <fullName evidence="1">Uncharacterized protein</fullName>
    </submittedName>
</protein>
<sequence>MTAKVTVAAGCRSGQLPWLQHRSCPTPTRMRAHESPFSSAALTTSYKDSMRGAAVGPLERPRCGPELSANN</sequence>
<dbReference type="PATRIC" id="fig|29311.18.peg.3982"/>